<evidence type="ECO:0000313" key="3">
    <source>
        <dbReference type="EMBL" id="CUS10515.1"/>
    </source>
</evidence>
<feature type="region of interest" description="Disordered" evidence="1">
    <location>
        <begin position="1"/>
        <end position="81"/>
    </location>
</feature>
<gene>
    <name evidence="3" type="ORF">GSTUAT00005379001</name>
</gene>
<protein>
    <submittedName>
        <fullName evidence="3">Uncharacterized protein</fullName>
    </submittedName>
</protein>
<proteinExistence type="predicted"/>
<feature type="region of interest" description="Disordered" evidence="1">
    <location>
        <begin position="257"/>
        <end position="281"/>
    </location>
</feature>
<dbReference type="Proteomes" id="UP001412239">
    <property type="component" value="Unassembled WGS sequence"/>
</dbReference>
<feature type="transmembrane region" description="Helical" evidence="2">
    <location>
        <begin position="99"/>
        <end position="121"/>
    </location>
</feature>
<organism evidence="3 4">
    <name type="scientific">Tuber aestivum</name>
    <name type="common">summer truffle</name>
    <dbReference type="NCBI Taxonomy" id="59557"/>
    <lineage>
        <taxon>Eukaryota</taxon>
        <taxon>Fungi</taxon>
        <taxon>Dikarya</taxon>
        <taxon>Ascomycota</taxon>
        <taxon>Pezizomycotina</taxon>
        <taxon>Pezizomycetes</taxon>
        <taxon>Pezizales</taxon>
        <taxon>Tuberaceae</taxon>
        <taxon>Tuber</taxon>
    </lineage>
</organism>
<dbReference type="EMBL" id="LN891045">
    <property type="protein sequence ID" value="CUS10515.1"/>
    <property type="molecule type" value="Genomic_DNA"/>
</dbReference>
<evidence type="ECO:0000256" key="1">
    <source>
        <dbReference type="SAM" id="MobiDB-lite"/>
    </source>
</evidence>
<keyword evidence="2" id="KW-0472">Membrane</keyword>
<feature type="compositionally biased region" description="Low complexity" evidence="1">
    <location>
        <begin position="1"/>
        <end position="18"/>
    </location>
</feature>
<keyword evidence="4" id="KW-1185">Reference proteome</keyword>
<accession>A0A292PUY5</accession>
<reference evidence="3" key="1">
    <citation type="submission" date="2015-10" db="EMBL/GenBank/DDBJ databases">
        <authorList>
            <person name="Regsiter A."/>
            <person name="william w."/>
        </authorList>
    </citation>
    <scope>NUCLEOTIDE SEQUENCE</scope>
    <source>
        <strain evidence="3">Montdore</strain>
    </source>
</reference>
<evidence type="ECO:0000313" key="4">
    <source>
        <dbReference type="Proteomes" id="UP001412239"/>
    </source>
</evidence>
<evidence type="ECO:0000256" key="2">
    <source>
        <dbReference type="SAM" id="Phobius"/>
    </source>
</evidence>
<keyword evidence="2" id="KW-1133">Transmembrane helix</keyword>
<keyword evidence="2" id="KW-0812">Transmembrane</keyword>
<name>A0A292PUY5_9PEZI</name>
<sequence length="281" mass="31291">MRIPLSRTLPGLSRLPPLLRRPPLPKSHLSQSSRRTYTAPVLAKPTKFTPPSHPPSPPHGRDPINYPGPPTHRDPAKRYPNTMPPPNTWSYYFLTSRVLHFYISISVLVVLGAWAAVMNFLRATERGRELEGELSWSQPLDSVKRFIAAYRLHAHERTLLVAEVRRRKAEDADKRRVYRRAHGLERAREGRFGGREVGPGAEPEKGSIIRRALDTVTGVKGNPTSGEGGWVEEEIRRAEEEVEVAVAAGIAAGTGAAEEAVAAPTKEVKEEKKKGSWWSRG</sequence>
<dbReference type="AlphaFoldDB" id="A0A292PUY5"/>